<dbReference type="InterPro" id="IPR003591">
    <property type="entry name" value="Leu-rich_rpt_typical-subtyp"/>
</dbReference>
<name>A0AA38HW74_9CUCU</name>
<reference evidence="4" key="1">
    <citation type="journal article" date="2023" name="G3 (Bethesda)">
        <title>Whole genome assemblies of Zophobas morio and Tenebrio molitor.</title>
        <authorList>
            <person name="Kaur S."/>
            <person name="Stinson S.A."/>
            <person name="diCenzo G.C."/>
        </authorList>
    </citation>
    <scope>NUCLEOTIDE SEQUENCE</scope>
    <source>
        <strain evidence="4">QUZm001</strain>
    </source>
</reference>
<dbReference type="SMART" id="SM00369">
    <property type="entry name" value="LRR_TYP"/>
    <property type="match status" value="4"/>
</dbReference>
<dbReference type="PANTHER" id="PTHR45712">
    <property type="entry name" value="AGAP008170-PA"/>
    <property type="match status" value="1"/>
</dbReference>
<dbReference type="Proteomes" id="UP001168821">
    <property type="component" value="Unassembled WGS sequence"/>
</dbReference>
<dbReference type="InterPro" id="IPR050333">
    <property type="entry name" value="SLRP"/>
</dbReference>
<evidence type="ECO:0000313" key="5">
    <source>
        <dbReference type="Proteomes" id="UP001168821"/>
    </source>
</evidence>
<dbReference type="Pfam" id="PF13855">
    <property type="entry name" value="LRR_8"/>
    <property type="match status" value="1"/>
</dbReference>
<keyword evidence="1" id="KW-0433">Leucine-rich repeat</keyword>
<comment type="caution">
    <text evidence="4">The sequence shown here is derived from an EMBL/GenBank/DDBJ whole genome shotgun (WGS) entry which is preliminary data.</text>
</comment>
<keyword evidence="5" id="KW-1185">Reference proteome</keyword>
<gene>
    <name evidence="4" type="ORF">Zmor_022493</name>
</gene>
<dbReference type="InterPro" id="IPR001611">
    <property type="entry name" value="Leu-rich_rpt"/>
</dbReference>
<sequence length="348" mass="40262">MFPKAVAILFFFFLKRSSTYNFRIIYTAVEHGVKKNYNSEEIAIVSHQTSSVVIKNEYIPTLHCKIFNMTSDLAFITFDTCMIEHIEEECFSRKMVNVTSKIALINNQITTIKRGTFTNLKVQYIDLKCNRIETIEDGSFVNLTLLKDLDLSFNNLRIFNSDAFVNLENFGTLNLRSNHIKSLQKESLIVFRKEKSRLNIECNELVYLDNDVFGGMTATKLRLDLQNNKLDSLPEGIFDYHSFSVVDISKNPLTNISRQFCSQNCTVETFYFGCKGMDKKSLRESLQVIEHWIEDNGIILYTDGYCSFNKSMAKTFNITLSSCKATRSTEERGFWIYFGILFVLYIVM</sequence>
<feature type="chain" id="PRO_5041244588" evidence="3">
    <location>
        <begin position="20"/>
        <end position="348"/>
    </location>
</feature>
<evidence type="ECO:0000256" key="1">
    <source>
        <dbReference type="ARBA" id="ARBA00022614"/>
    </source>
</evidence>
<accession>A0AA38HW74</accession>
<keyword evidence="2" id="KW-0677">Repeat</keyword>
<organism evidence="4 5">
    <name type="scientific">Zophobas morio</name>
    <dbReference type="NCBI Taxonomy" id="2755281"/>
    <lineage>
        <taxon>Eukaryota</taxon>
        <taxon>Metazoa</taxon>
        <taxon>Ecdysozoa</taxon>
        <taxon>Arthropoda</taxon>
        <taxon>Hexapoda</taxon>
        <taxon>Insecta</taxon>
        <taxon>Pterygota</taxon>
        <taxon>Neoptera</taxon>
        <taxon>Endopterygota</taxon>
        <taxon>Coleoptera</taxon>
        <taxon>Polyphaga</taxon>
        <taxon>Cucujiformia</taxon>
        <taxon>Tenebrionidae</taxon>
        <taxon>Zophobas</taxon>
    </lineage>
</organism>
<dbReference type="PANTHER" id="PTHR45712:SF22">
    <property type="entry name" value="INSULIN-LIKE GROWTH FACTOR-BINDING PROTEIN COMPLEX ACID LABILE SUBUNIT"/>
    <property type="match status" value="1"/>
</dbReference>
<keyword evidence="3" id="KW-0732">Signal</keyword>
<evidence type="ECO:0000313" key="4">
    <source>
        <dbReference type="EMBL" id="KAJ3644790.1"/>
    </source>
</evidence>
<dbReference type="Gene3D" id="3.80.10.10">
    <property type="entry name" value="Ribonuclease Inhibitor"/>
    <property type="match status" value="2"/>
</dbReference>
<dbReference type="InterPro" id="IPR032675">
    <property type="entry name" value="LRR_dom_sf"/>
</dbReference>
<dbReference type="AlphaFoldDB" id="A0AA38HW74"/>
<evidence type="ECO:0000256" key="3">
    <source>
        <dbReference type="SAM" id="SignalP"/>
    </source>
</evidence>
<dbReference type="SUPFAM" id="SSF52058">
    <property type="entry name" value="L domain-like"/>
    <property type="match status" value="1"/>
</dbReference>
<feature type="signal peptide" evidence="3">
    <location>
        <begin position="1"/>
        <end position="19"/>
    </location>
</feature>
<evidence type="ECO:0000256" key="2">
    <source>
        <dbReference type="ARBA" id="ARBA00022737"/>
    </source>
</evidence>
<protein>
    <submittedName>
        <fullName evidence="4">Uncharacterized protein</fullName>
    </submittedName>
</protein>
<dbReference type="EMBL" id="JALNTZ010000007">
    <property type="protein sequence ID" value="KAJ3644790.1"/>
    <property type="molecule type" value="Genomic_DNA"/>
</dbReference>
<proteinExistence type="predicted"/>